<dbReference type="EMBL" id="BSVA01000001">
    <property type="protein sequence ID" value="GMA90644.1"/>
    <property type="molecule type" value="Genomic_DNA"/>
</dbReference>
<gene>
    <name evidence="1" type="ORF">GCM10025869_11730</name>
</gene>
<name>A0ABQ6JRR7_9MICO</name>
<evidence type="ECO:0000313" key="1">
    <source>
        <dbReference type="EMBL" id="GMA90644.1"/>
    </source>
</evidence>
<dbReference type="RefSeq" id="WP_284298514.1">
    <property type="nucleotide sequence ID" value="NZ_BSVA01000001.1"/>
</dbReference>
<protein>
    <submittedName>
        <fullName evidence="1">Uncharacterized protein</fullName>
    </submittedName>
</protein>
<accession>A0ABQ6JRR7</accession>
<keyword evidence="2" id="KW-1185">Reference proteome</keyword>
<organism evidence="1 2">
    <name type="scientific">Homoserinibacter gongjuensis</name>
    <dbReference type="NCBI Taxonomy" id="1162968"/>
    <lineage>
        <taxon>Bacteria</taxon>
        <taxon>Bacillati</taxon>
        <taxon>Actinomycetota</taxon>
        <taxon>Actinomycetes</taxon>
        <taxon>Micrococcales</taxon>
        <taxon>Microbacteriaceae</taxon>
        <taxon>Homoserinibacter</taxon>
    </lineage>
</organism>
<sequence>MPANPLELERARDRLVQLVGLQRDAALRAGHLPRIGPEAWRGPAYELYALRVDAIADRLRTAAAELADAVHAARREVLDAAG</sequence>
<comment type="caution">
    <text evidence="1">The sequence shown here is derived from an EMBL/GenBank/DDBJ whole genome shotgun (WGS) entry which is preliminary data.</text>
</comment>
<dbReference type="Proteomes" id="UP001157069">
    <property type="component" value="Unassembled WGS sequence"/>
</dbReference>
<evidence type="ECO:0000313" key="2">
    <source>
        <dbReference type="Proteomes" id="UP001157069"/>
    </source>
</evidence>
<proteinExistence type="predicted"/>
<reference evidence="2" key="1">
    <citation type="journal article" date="2019" name="Int. J. Syst. Evol. Microbiol.">
        <title>The Global Catalogue of Microorganisms (GCM) 10K type strain sequencing project: providing services to taxonomists for standard genome sequencing and annotation.</title>
        <authorList>
            <consortium name="The Broad Institute Genomics Platform"/>
            <consortium name="The Broad Institute Genome Sequencing Center for Infectious Disease"/>
            <person name="Wu L."/>
            <person name="Ma J."/>
        </authorList>
    </citation>
    <scope>NUCLEOTIDE SEQUENCE [LARGE SCALE GENOMIC DNA]</scope>
    <source>
        <strain evidence="2">NBRC 108755</strain>
    </source>
</reference>